<evidence type="ECO:0000256" key="5">
    <source>
        <dbReference type="ARBA" id="ARBA00023002"/>
    </source>
</evidence>
<dbReference type="Pfam" id="PF02900">
    <property type="entry name" value="LigB"/>
    <property type="match status" value="1"/>
</dbReference>
<keyword evidence="8" id="KW-1185">Reference proteome</keyword>
<dbReference type="PIRSF" id="PIRSF006157">
    <property type="entry name" value="Doxgns_DODA"/>
    <property type="match status" value="1"/>
</dbReference>
<dbReference type="PANTHER" id="PTHR30096:SF0">
    <property type="entry name" value="4,5-DOPA DIOXYGENASE EXTRADIOL-LIKE PROTEIN"/>
    <property type="match status" value="1"/>
</dbReference>
<dbReference type="SUPFAM" id="SSF53213">
    <property type="entry name" value="LigB-like"/>
    <property type="match status" value="1"/>
</dbReference>
<name>A0ABW1SW98_9ACTN</name>
<protein>
    <submittedName>
        <fullName evidence="7">Dioxygenase</fullName>
    </submittedName>
</protein>
<comment type="similarity">
    <text evidence="2">Belongs to the DODA-type extradiol aromatic ring-opening dioxygenase family.</text>
</comment>
<dbReference type="Proteomes" id="UP001596138">
    <property type="component" value="Unassembled WGS sequence"/>
</dbReference>
<dbReference type="CDD" id="cd07363">
    <property type="entry name" value="45_DOPA_Dioxygenase"/>
    <property type="match status" value="1"/>
</dbReference>
<keyword evidence="5" id="KW-0560">Oxidoreductase</keyword>
<feature type="domain" description="Extradiol ring-cleavage dioxygenase class III enzyme subunit B" evidence="6">
    <location>
        <begin position="60"/>
        <end position="261"/>
    </location>
</feature>
<gene>
    <name evidence="7" type="ORF">ACFQGU_01565</name>
</gene>
<reference evidence="8" key="1">
    <citation type="journal article" date="2019" name="Int. J. Syst. Evol. Microbiol.">
        <title>The Global Catalogue of Microorganisms (GCM) 10K type strain sequencing project: providing services to taxonomists for standard genome sequencing and annotation.</title>
        <authorList>
            <consortium name="The Broad Institute Genomics Platform"/>
            <consortium name="The Broad Institute Genome Sequencing Center for Infectious Disease"/>
            <person name="Wu L."/>
            <person name="Ma J."/>
        </authorList>
    </citation>
    <scope>NUCLEOTIDE SEQUENCE [LARGE SCALE GENOMIC DNA]</scope>
    <source>
        <strain evidence="8">CGMCC 4.7317</strain>
    </source>
</reference>
<evidence type="ECO:0000313" key="7">
    <source>
        <dbReference type="EMBL" id="MFC6236549.1"/>
    </source>
</evidence>
<evidence type="ECO:0000256" key="3">
    <source>
        <dbReference type="ARBA" id="ARBA00022723"/>
    </source>
</evidence>
<dbReference type="InterPro" id="IPR014436">
    <property type="entry name" value="Extradiol_dOase_DODA"/>
</dbReference>
<accession>A0ABW1SW98</accession>
<proteinExistence type="inferred from homology"/>
<comment type="caution">
    <text evidence="7">The sequence shown here is derived from an EMBL/GenBank/DDBJ whole genome shotgun (WGS) entry which is preliminary data.</text>
</comment>
<evidence type="ECO:0000256" key="2">
    <source>
        <dbReference type="ARBA" id="ARBA00007581"/>
    </source>
</evidence>
<keyword evidence="3" id="KW-0479">Metal-binding</keyword>
<comment type="cofactor">
    <cofactor evidence="1">
        <name>Zn(2+)</name>
        <dbReference type="ChEBI" id="CHEBI:29105"/>
    </cofactor>
</comment>
<dbReference type="InterPro" id="IPR004183">
    <property type="entry name" value="Xdiol_dOase_suB"/>
</dbReference>
<evidence type="ECO:0000313" key="8">
    <source>
        <dbReference type="Proteomes" id="UP001596138"/>
    </source>
</evidence>
<evidence type="ECO:0000256" key="1">
    <source>
        <dbReference type="ARBA" id="ARBA00001947"/>
    </source>
</evidence>
<dbReference type="RefSeq" id="WP_386763592.1">
    <property type="nucleotide sequence ID" value="NZ_JBHSTI010000002.1"/>
</dbReference>
<dbReference type="Gene3D" id="3.40.830.10">
    <property type="entry name" value="LigB-like"/>
    <property type="match status" value="1"/>
</dbReference>
<keyword evidence="4" id="KW-0862">Zinc</keyword>
<dbReference type="PANTHER" id="PTHR30096">
    <property type="entry name" value="4,5-DOPA DIOXYGENASE EXTRADIOL-LIKE PROTEIN"/>
    <property type="match status" value="1"/>
</dbReference>
<organism evidence="7 8">
    <name type="scientific">Longivirga aurantiaca</name>
    <dbReference type="NCBI Taxonomy" id="1837743"/>
    <lineage>
        <taxon>Bacteria</taxon>
        <taxon>Bacillati</taxon>
        <taxon>Actinomycetota</taxon>
        <taxon>Actinomycetes</taxon>
        <taxon>Sporichthyales</taxon>
        <taxon>Sporichthyaceae</taxon>
        <taxon>Longivirga</taxon>
    </lineage>
</organism>
<dbReference type="GO" id="GO:0051213">
    <property type="term" value="F:dioxygenase activity"/>
    <property type="evidence" value="ECO:0007669"/>
    <property type="project" value="UniProtKB-KW"/>
</dbReference>
<evidence type="ECO:0000259" key="6">
    <source>
        <dbReference type="Pfam" id="PF02900"/>
    </source>
</evidence>
<keyword evidence="7" id="KW-0223">Dioxygenase</keyword>
<sequence length="284" mass="30506">MARAAAAFDAFEPAALAASAEQVVWQPGDAALPSIYLSHGAPPLFDDAGWMDELFAWSTSMPKPTGIVIVSAHWETAPITITTPDPSTRLVYDFGGFDPRYYSMEYATPDSSTLGADVAKRLSGIGEVVNRPRGLDHGAWVPLKVMYPLADVPVVQLSLPTDRADILLRMGARLRDLREQGVLVIGSGFMTHGLPFITPAMIEGKVPGWSRDFDAWAWGAIAAGDVDALAGFRQSAPGLPYAHPTVEHFIPLFVTLGAATDLSSARTVIEGQMMGLSRRSLELV</sequence>
<evidence type="ECO:0000256" key="4">
    <source>
        <dbReference type="ARBA" id="ARBA00022833"/>
    </source>
</evidence>
<dbReference type="EMBL" id="JBHSTI010000002">
    <property type="protein sequence ID" value="MFC6236549.1"/>
    <property type="molecule type" value="Genomic_DNA"/>
</dbReference>